<comment type="caution">
    <text evidence="2">The sequence shown here is derived from an EMBL/GenBank/DDBJ whole genome shotgun (WGS) entry which is preliminary data.</text>
</comment>
<dbReference type="EMBL" id="BDGB01000054">
    <property type="protein sequence ID" value="GAW72056.1"/>
    <property type="molecule type" value="Genomic_DNA"/>
</dbReference>
<keyword evidence="1" id="KW-0472">Membrane</keyword>
<accession>A0A224V560</accession>
<keyword evidence="1" id="KW-0812">Transmembrane</keyword>
<keyword evidence="5" id="KW-1185">Reference proteome</keyword>
<organism evidence="2 4">
    <name type="scientific">Lentilactobacillus parakefiri</name>
    <dbReference type="NCBI Taxonomy" id="152332"/>
    <lineage>
        <taxon>Bacteria</taxon>
        <taxon>Bacillati</taxon>
        <taxon>Bacillota</taxon>
        <taxon>Bacilli</taxon>
        <taxon>Lactobacillales</taxon>
        <taxon>Lactobacillaceae</taxon>
        <taxon>Lentilactobacillus</taxon>
    </lineage>
</organism>
<protein>
    <submittedName>
        <fullName evidence="2">Uncharacterized protein</fullName>
    </submittedName>
</protein>
<evidence type="ECO:0000313" key="2">
    <source>
        <dbReference type="EMBL" id="GAW72056.1"/>
    </source>
</evidence>
<evidence type="ECO:0000313" key="3">
    <source>
        <dbReference type="EMBL" id="TDG91682.1"/>
    </source>
</evidence>
<dbReference type="Proteomes" id="UP000214739">
    <property type="component" value="Unassembled WGS sequence"/>
</dbReference>
<sequence length="82" mass="9642">MTRMQKYHSRSIPEPKIKSNFFKSNWKTIGAWLLVIWIALHVWKFVPLVIMDTIAKLLVGTGTSCFLYFLAACMWLEPDRHD</sequence>
<name>A0A224V560_9LACO</name>
<keyword evidence="1" id="KW-1133">Transmembrane helix</keyword>
<feature type="transmembrane region" description="Helical" evidence="1">
    <location>
        <begin position="29"/>
        <end position="51"/>
    </location>
</feature>
<dbReference type="AlphaFoldDB" id="A0A224V560"/>
<dbReference type="EMBL" id="PUFL01000052">
    <property type="protein sequence ID" value="TDG91682.1"/>
    <property type="molecule type" value="Genomic_DNA"/>
</dbReference>
<gene>
    <name evidence="3" type="ORF">C5L28_000254</name>
    <name evidence="2" type="ORF">LPKJCM_01164</name>
</gene>
<proteinExistence type="predicted"/>
<reference evidence="3" key="3">
    <citation type="submission" date="2019-02" db="EMBL/GenBank/DDBJ databases">
        <authorList>
            <person name="Buron G."/>
            <person name="Chaylann A."/>
            <person name="Dolejs I."/>
            <person name="Forster J."/>
            <person name="Miks M.H."/>
        </authorList>
    </citation>
    <scope>NUCLEOTIDE SEQUENCE</scope>
    <source>
        <strain evidence="3">DSM 10551</strain>
    </source>
</reference>
<evidence type="ECO:0000313" key="4">
    <source>
        <dbReference type="Proteomes" id="UP000214739"/>
    </source>
</evidence>
<evidence type="ECO:0000313" key="5">
    <source>
        <dbReference type="Proteomes" id="UP000294668"/>
    </source>
</evidence>
<evidence type="ECO:0000256" key="1">
    <source>
        <dbReference type="SAM" id="Phobius"/>
    </source>
</evidence>
<reference evidence="3 5" key="2">
    <citation type="journal article" date="2019" name="Appl. Microbiol. Biotechnol.">
        <title>Uncovering carbohydrate metabolism through a genotype-phenotype association study of 56 lactic acid bacteria genomes.</title>
        <authorList>
            <person name="Buron-Moles G."/>
            <person name="Chailyan A."/>
            <person name="Dolejs I."/>
            <person name="Forster J."/>
            <person name="Miks M.H."/>
        </authorList>
    </citation>
    <scope>NUCLEOTIDE SEQUENCE [LARGE SCALE GENOMIC DNA]</scope>
    <source>
        <strain evidence="3 5">DSM 10551</strain>
    </source>
</reference>
<reference evidence="2 4" key="1">
    <citation type="journal article" date="2017" name="Biosci Microbiota Food Health">
        <title>Genomic characterization reconfirms the taxonomic status of Lactobacillus parakefiri.</title>
        <authorList>
            <person name="Tanizawa Y."/>
            <person name="Kobayashi H."/>
            <person name="Kaminuma E."/>
            <person name="Sakamoto M."/>
            <person name="Ohkuma M."/>
            <person name="Nakamura Y."/>
            <person name="Arita M."/>
            <person name="Tohno M."/>
        </authorList>
    </citation>
    <scope>NUCLEOTIDE SEQUENCE [LARGE SCALE GENOMIC DNA]</scope>
    <source>
        <strain evidence="2 4">JCM 8573</strain>
    </source>
</reference>
<dbReference type="Proteomes" id="UP000294668">
    <property type="component" value="Unassembled WGS sequence"/>
</dbReference>
<feature type="transmembrane region" description="Helical" evidence="1">
    <location>
        <begin position="57"/>
        <end position="76"/>
    </location>
</feature>